<evidence type="ECO:0000313" key="1">
    <source>
        <dbReference type="EMBL" id="MPN27514.1"/>
    </source>
</evidence>
<proteinExistence type="predicted"/>
<gene>
    <name evidence="1" type="ORF">SDC9_174948</name>
</gene>
<sequence>MAFLSGVRIREGNDTETASLKWMAVNESDSDLLKEQKITVKDSAPLGPVDNALVIVDEKMGQSDVTGIQKMLSKEGKLVAKKTCFVLGLNE</sequence>
<dbReference type="EMBL" id="VSSQ01077438">
    <property type="protein sequence ID" value="MPN27514.1"/>
    <property type="molecule type" value="Genomic_DNA"/>
</dbReference>
<reference evidence="1" key="1">
    <citation type="submission" date="2019-08" db="EMBL/GenBank/DDBJ databases">
        <authorList>
            <person name="Kucharzyk K."/>
            <person name="Murdoch R.W."/>
            <person name="Higgins S."/>
            <person name="Loffler F."/>
        </authorList>
    </citation>
    <scope>NUCLEOTIDE SEQUENCE</scope>
</reference>
<name>A0A645GTX9_9ZZZZ</name>
<protein>
    <submittedName>
        <fullName evidence="1">Uncharacterized protein</fullName>
    </submittedName>
</protein>
<organism evidence="1">
    <name type="scientific">bioreactor metagenome</name>
    <dbReference type="NCBI Taxonomy" id="1076179"/>
    <lineage>
        <taxon>unclassified sequences</taxon>
        <taxon>metagenomes</taxon>
        <taxon>ecological metagenomes</taxon>
    </lineage>
</organism>
<dbReference type="AlphaFoldDB" id="A0A645GTX9"/>
<accession>A0A645GTX9</accession>
<comment type="caution">
    <text evidence="1">The sequence shown here is derived from an EMBL/GenBank/DDBJ whole genome shotgun (WGS) entry which is preliminary data.</text>
</comment>